<dbReference type="SMART" id="SM00388">
    <property type="entry name" value="HisKA"/>
    <property type="match status" value="1"/>
</dbReference>
<keyword evidence="5 13" id="KW-0418">Kinase</keyword>
<evidence type="ECO:0000256" key="5">
    <source>
        <dbReference type="ARBA" id="ARBA00022777"/>
    </source>
</evidence>
<dbReference type="PRINTS" id="PR00344">
    <property type="entry name" value="BCTRLSENSOR"/>
</dbReference>
<dbReference type="PROSITE" id="PS50110">
    <property type="entry name" value="RESPONSE_REGULATORY"/>
    <property type="match status" value="1"/>
</dbReference>
<feature type="coiled-coil region" evidence="8">
    <location>
        <begin position="441"/>
        <end position="482"/>
    </location>
</feature>
<dbReference type="EC" id="2.7.13.3" evidence="2"/>
<dbReference type="NCBIfam" id="TIGR00229">
    <property type="entry name" value="sensory_box"/>
    <property type="match status" value="2"/>
</dbReference>
<dbReference type="SUPFAM" id="SSF52172">
    <property type="entry name" value="CheY-like"/>
    <property type="match status" value="1"/>
</dbReference>
<evidence type="ECO:0000256" key="3">
    <source>
        <dbReference type="ARBA" id="ARBA00022553"/>
    </source>
</evidence>
<dbReference type="Pfam" id="PF00512">
    <property type="entry name" value="HisKA"/>
    <property type="match status" value="1"/>
</dbReference>
<dbReference type="GO" id="GO:0000155">
    <property type="term" value="F:phosphorelay sensor kinase activity"/>
    <property type="evidence" value="ECO:0007669"/>
    <property type="project" value="InterPro"/>
</dbReference>
<dbReference type="Pfam" id="PF00072">
    <property type="entry name" value="Response_reg"/>
    <property type="match status" value="1"/>
</dbReference>
<feature type="domain" description="Response regulatory" evidence="10">
    <location>
        <begin position="739"/>
        <end position="856"/>
    </location>
</feature>
<dbReference type="InterPro" id="IPR001789">
    <property type="entry name" value="Sig_transdc_resp-reg_receiver"/>
</dbReference>
<dbReference type="PANTHER" id="PTHR43711">
    <property type="entry name" value="TWO-COMPONENT HISTIDINE KINASE"/>
    <property type="match status" value="1"/>
</dbReference>
<evidence type="ECO:0000313" key="13">
    <source>
        <dbReference type="EMBL" id="EAR62118.1"/>
    </source>
</evidence>
<name>A0A7U8C5U3_NEPCE</name>
<feature type="domain" description="PAC" evidence="12">
    <location>
        <begin position="394"/>
        <end position="446"/>
    </location>
</feature>
<dbReference type="PROSITE" id="PS50109">
    <property type="entry name" value="HIS_KIN"/>
    <property type="match status" value="1"/>
</dbReference>
<dbReference type="Pfam" id="PF08448">
    <property type="entry name" value="PAS_4"/>
    <property type="match status" value="1"/>
</dbReference>
<organism evidence="13 14">
    <name type="scientific">Neptuniibacter caesariensis</name>
    <dbReference type="NCBI Taxonomy" id="207954"/>
    <lineage>
        <taxon>Bacteria</taxon>
        <taxon>Pseudomonadati</taxon>
        <taxon>Pseudomonadota</taxon>
        <taxon>Gammaproteobacteria</taxon>
        <taxon>Oceanospirillales</taxon>
        <taxon>Oceanospirillaceae</taxon>
        <taxon>Neptuniibacter</taxon>
    </lineage>
</organism>
<evidence type="ECO:0000256" key="7">
    <source>
        <dbReference type="PROSITE-ProRule" id="PRU00169"/>
    </source>
</evidence>
<dbReference type="AlphaFoldDB" id="A0A7U8C5U3"/>
<accession>A0A7U8C5U3</accession>
<evidence type="ECO:0000256" key="8">
    <source>
        <dbReference type="SAM" id="Coils"/>
    </source>
</evidence>
<dbReference type="SMART" id="SM00448">
    <property type="entry name" value="REC"/>
    <property type="match status" value="1"/>
</dbReference>
<dbReference type="Gene3D" id="3.30.450.20">
    <property type="entry name" value="PAS domain"/>
    <property type="match status" value="3"/>
</dbReference>
<dbReference type="NCBIfam" id="NF041832">
    <property type="entry name" value="near_NosP_CTERM"/>
    <property type="match status" value="1"/>
</dbReference>
<gene>
    <name evidence="13" type="ORF">MED92_10444</name>
</gene>
<dbReference type="Pfam" id="PF02518">
    <property type="entry name" value="HATPase_c"/>
    <property type="match status" value="1"/>
</dbReference>
<evidence type="ECO:0000256" key="6">
    <source>
        <dbReference type="ARBA" id="ARBA00023012"/>
    </source>
</evidence>
<feature type="domain" description="Histidine kinase" evidence="9">
    <location>
        <begin position="503"/>
        <end position="716"/>
    </location>
</feature>
<comment type="catalytic activity">
    <reaction evidence="1">
        <text>ATP + protein L-histidine = ADP + protein N-phospho-L-histidine.</text>
        <dbReference type="EC" id="2.7.13.3"/>
    </reaction>
</comment>
<dbReference type="SMART" id="SM00091">
    <property type="entry name" value="PAS"/>
    <property type="match status" value="3"/>
</dbReference>
<dbReference type="InterPro" id="IPR013656">
    <property type="entry name" value="PAS_4"/>
</dbReference>
<dbReference type="SMART" id="SM00387">
    <property type="entry name" value="HATPase_c"/>
    <property type="match status" value="1"/>
</dbReference>
<feature type="modified residue" description="4-aspartylphosphate" evidence="7">
    <location>
        <position position="790"/>
    </location>
</feature>
<keyword evidence="3 7" id="KW-0597">Phosphoprotein</keyword>
<keyword evidence="14" id="KW-1185">Reference proteome</keyword>
<dbReference type="InterPro" id="IPR000700">
    <property type="entry name" value="PAS-assoc_C"/>
</dbReference>
<evidence type="ECO:0000256" key="2">
    <source>
        <dbReference type="ARBA" id="ARBA00012438"/>
    </source>
</evidence>
<evidence type="ECO:0000259" key="11">
    <source>
        <dbReference type="PROSITE" id="PS50112"/>
    </source>
</evidence>
<dbReference type="InterPro" id="IPR050736">
    <property type="entry name" value="Sensor_HK_Regulatory"/>
</dbReference>
<dbReference type="InterPro" id="IPR003661">
    <property type="entry name" value="HisK_dim/P_dom"/>
</dbReference>
<proteinExistence type="predicted"/>
<dbReference type="InterPro" id="IPR000014">
    <property type="entry name" value="PAS"/>
</dbReference>
<keyword evidence="6" id="KW-0902">Two-component regulatory system</keyword>
<comment type="caution">
    <text evidence="13">The sequence shown here is derived from an EMBL/GenBank/DDBJ whole genome shotgun (WGS) entry which is preliminary data.</text>
</comment>
<dbReference type="PROSITE" id="PS50112">
    <property type="entry name" value="PAS"/>
    <property type="match status" value="1"/>
</dbReference>
<evidence type="ECO:0000259" key="12">
    <source>
        <dbReference type="PROSITE" id="PS50113"/>
    </source>
</evidence>
<dbReference type="SUPFAM" id="SSF55785">
    <property type="entry name" value="PYP-like sensor domain (PAS domain)"/>
    <property type="match status" value="2"/>
</dbReference>
<dbReference type="InterPro" id="IPR036097">
    <property type="entry name" value="HisK_dim/P_sf"/>
</dbReference>
<dbReference type="Gene3D" id="3.30.565.10">
    <property type="entry name" value="Histidine kinase-like ATPase, C-terminal domain"/>
    <property type="match status" value="1"/>
</dbReference>
<dbReference type="InterPro" id="IPR004358">
    <property type="entry name" value="Sig_transdc_His_kin-like_C"/>
</dbReference>
<dbReference type="Pfam" id="PF12860">
    <property type="entry name" value="PAS_7"/>
    <property type="match status" value="2"/>
</dbReference>
<sequence length="864" mass="97271">MSDQTLQERISQLEYENNKLKKINAVLIERVEAGGCQGANPYSAFEHSVILAEQVRERTDALNRVLSELKISHRALKKANEIAALANQRLIDAIESISDAFVLFDQDRKIVLFNSKFSRVWAETGLEIKTGITINDINRLARESGLVREEYPATNSDSKVFRLRDSRWIQMSERPTAEGGLVILYTDITAIKEREMADRELALAQKTKLLQNTVDNLSQGVVLVTPEGRVELWNDRFLDLTGVDGAQVEAYPPFAALMLDNHSILQHALTAAQQGEVLASEQRGANGQVIEVRTHPMPQGGFVNTYTDITERHRYAESLRQSEQWIRLITDNVPALIAYLDQELNYRFTNKVYNQWFGKGDTELNGKDIFAVYTDAQYLELKPYIDRALSGENVTFEAWQRNALGEDRYMLKSYVANIDNKGEPDGFFVMIRDITERRRSAEALELSHQLLEQRVEERTSELTELNEQLRSEIQERVEVESRLLDAKMEAEQANLSKTKFLAAVSHDLLQPLNAARLFSGALSEQIKDPRNCSLAQSVSNSLDDVESLLRTLVDISKLDAGVVTADVINFSLLDLMNTLSTEFQQLAISENLEFSAVNCNTTVRSDSQLLARILRNFLTNAIRYTPDGKILFGCRRDGDDIWIEVHDTGVGIPENKVQEIFQEFKRLPHQQSGCEKGLGLGLAIVDKISRVLGHEIRVDSKEGKGSVFAVKVPKGEPAFSPELTGPNQPVFSKGLEQANIWLIDNDESICQGMATLLEGWGCNLITALSFDDLATKVRFDDSDVNVLIADYHLDNDETGIDAAREVIKHLNRPLPVLMITANYSKELNQEIRDLGFMLLNKPVKPLKLKTTLIHLVEQSNTAYC</sequence>
<dbReference type="SUPFAM" id="SSF47384">
    <property type="entry name" value="Homodimeric domain of signal transducing histidine kinase"/>
    <property type="match status" value="1"/>
</dbReference>
<dbReference type="RefSeq" id="WP_007019755.1">
    <property type="nucleotide sequence ID" value="NZ_CH724125.1"/>
</dbReference>
<dbReference type="PROSITE" id="PS50113">
    <property type="entry name" value="PAC"/>
    <property type="match status" value="1"/>
</dbReference>
<dbReference type="InterPro" id="IPR005467">
    <property type="entry name" value="His_kinase_dom"/>
</dbReference>
<evidence type="ECO:0000256" key="4">
    <source>
        <dbReference type="ARBA" id="ARBA00022679"/>
    </source>
</evidence>
<dbReference type="Gene3D" id="3.40.50.2300">
    <property type="match status" value="1"/>
</dbReference>
<evidence type="ECO:0000313" key="14">
    <source>
        <dbReference type="Proteomes" id="UP000002171"/>
    </source>
</evidence>
<dbReference type="CDD" id="cd00082">
    <property type="entry name" value="HisKA"/>
    <property type="match status" value="1"/>
</dbReference>
<dbReference type="FunFam" id="3.30.565.10:FF:000049">
    <property type="entry name" value="Two-component sensor histidine kinase"/>
    <property type="match status" value="1"/>
</dbReference>
<dbReference type="InterPro" id="IPR011006">
    <property type="entry name" value="CheY-like_superfamily"/>
</dbReference>
<feature type="domain" description="PAS" evidence="11">
    <location>
        <begin position="206"/>
        <end position="248"/>
    </location>
</feature>
<dbReference type="EMBL" id="AAOW01000004">
    <property type="protein sequence ID" value="EAR62118.1"/>
    <property type="molecule type" value="Genomic_DNA"/>
</dbReference>
<keyword evidence="4" id="KW-0808">Transferase</keyword>
<dbReference type="InterPro" id="IPR036890">
    <property type="entry name" value="HATPase_C_sf"/>
</dbReference>
<evidence type="ECO:0000256" key="1">
    <source>
        <dbReference type="ARBA" id="ARBA00000085"/>
    </source>
</evidence>
<reference evidence="13 14" key="1">
    <citation type="submission" date="2006-02" db="EMBL/GenBank/DDBJ databases">
        <authorList>
            <person name="Pinhassi J."/>
            <person name="Pedros-Alio C."/>
            <person name="Ferriera S."/>
            <person name="Johnson J."/>
            <person name="Kravitz S."/>
            <person name="Halpern A."/>
            <person name="Remington K."/>
            <person name="Beeson K."/>
            <person name="Tran B."/>
            <person name="Rogers Y.-H."/>
            <person name="Friedman R."/>
            <person name="Venter J.C."/>
        </authorList>
    </citation>
    <scope>NUCLEOTIDE SEQUENCE [LARGE SCALE GENOMIC DNA]</scope>
    <source>
        <strain evidence="13 14">MED92</strain>
    </source>
</reference>
<dbReference type="PANTHER" id="PTHR43711:SF1">
    <property type="entry name" value="HISTIDINE KINASE 1"/>
    <property type="match status" value="1"/>
</dbReference>
<dbReference type="InterPro" id="IPR003594">
    <property type="entry name" value="HATPase_dom"/>
</dbReference>
<dbReference type="InterPro" id="IPR035965">
    <property type="entry name" value="PAS-like_dom_sf"/>
</dbReference>
<dbReference type="Proteomes" id="UP000002171">
    <property type="component" value="Unassembled WGS sequence"/>
</dbReference>
<protein>
    <recommendedName>
        <fullName evidence="2">histidine kinase</fullName>
        <ecNumber evidence="2">2.7.13.3</ecNumber>
    </recommendedName>
</protein>
<evidence type="ECO:0000259" key="10">
    <source>
        <dbReference type="PROSITE" id="PS50110"/>
    </source>
</evidence>
<dbReference type="Gene3D" id="1.10.287.130">
    <property type="match status" value="1"/>
</dbReference>
<dbReference type="SUPFAM" id="SSF55874">
    <property type="entry name" value="ATPase domain of HSP90 chaperone/DNA topoisomerase II/histidine kinase"/>
    <property type="match status" value="1"/>
</dbReference>
<dbReference type="CDD" id="cd00075">
    <property type="entry name" value="HATPase"/>
    <property type="match status" value="1"/>
</dbReference>
<dbReference type="CDD" id="cd00156">
    <property type="entry name" value="REC"/>
    <property type="match status" value="1"/>
</dbReference>
<evidence type="ECO:0000259" key="9">
    <source>
        <dbReference type="PROSITE" id="PS50109"/>
    </source>
</evidence>
<keyword evidence="8" id="KW-0175">Coiled coil</keyword>